<proteinExistence type="predicted"/>
<gene>
    <name evidence="1" type="ORF">GCWU000323_01816</name>
</gene>
<comment type="caution">
    <text evidence="1">The sequence shown here is derived from an EMBL/GenBank/DDBJ whole genome shotgun (WGS) entry which is preliminary data.</text>
</comment>
<dbReference type="AlphaFoldDB" id="C9MZ22"/>
<evidence type="ECO:0008006" key="3">
    <source>
        <dbReference type="Google" id="ProtNLM"/>
    </source>
</evidence>
<sequence length="298" mass="35117">MLLLAFSSNLANCSKLVPPIKSRGEMSPGAWMTGFYIGSEYIENNVYHYFENRVKKIISGKKEFLNQYYNLFPKGKYKITNMDAKKLEFKDNTFDLVFTDFPYGDTVPYFEQSILWNAWLKYNVDYKNEIVISNSKMRDKTKEKFKEDIEKAIKEIHRVLKLGKKFIFTYHSLSGFEWLCITNALQLAGFEIIDCELLQQKTFTPRQLNRNKTIKGDLIVVCRKIKNKSLKKVENENGIYLKILNKIFEDKNKVYETNDIFVKFLKELFKTNIYLTNLNIISLLSENAQLTVNGWRKK</sequence>
<dbReference type="HOGENOM" id="CLU_933163_0_0_0"/>
<organism evidence="1 2">
    <name type="scientific">Leptotrichia hofstadii F0254</name>
    <dbReference type="NCBI Taxonomy" id="634994"/>
    <lineage>
        <taxon>Bacteria</taxon>
        <taxon>Fusobacteriati</taxon>
        <taxon>Fusobacteriota</taxon>
        <taxon>Fusobacteriia</taxon>
        <taxon>Fusobacteriales</taxon>
        <taxon>Leptotrichiaceae</taxon>
        <taxon>Leptotrichia</taxon>
    </lineage>
</organism>
<dbReference type="InterPro" id="IPR029063">
    <property type="entry name" value="SAM-dependent_MTases_sf"/>
</dbReference>
<dbReference type="Proteomes" id="UP000006233">
    <property type="component" value="Unassembled WGS sequence"/>
</dbReference>
<name>C9MZ22_9FUSO</name>
<dbReference type="EMBL" id="ACVB02000013">
    <property type="protein sequence ID" value="EEX74177.1"/>
    <property type="molecule type" value="Genomic_DNA"/>
</dbReference>
<reference evidence="1 2" key="1">
    <citation type="submission" date="2009-09" db="EMBL/GenBank/DDBJ databases">
        <authorList>
            <person name="Weinstock G."/>
            <person name="Sodergren E."/>
            <person name="Clifton S."/>
            <person name="Fulton L."/>
            <person name="Fulton B."/>
            <person name="Courtney L."/>
            <person name="Fronick C."/>
            <person name="Harrison M."/>
            <person name="Strong C."/>
            <person name="Farmer C."/>
            <person name="Delahaunty K."/>
            <person name="Markovic C."/>
            <person name="Hall O."/>
            <person name="Minx P."/>
            <person name="Tomlinson C."/>
            <person name="Mitreva M."/>
            <person name="Nelson J."/>
            <person name="Hou S."/>
            <person name="Wollam A."/>
            <person name="Pepin K.H."/>
            <person name="Johnson M."/>
            <person name="Bhonagiri V."/>
            <person name="Nash W.E."/>
            <person name="Warren W."/>
            <person name="Chinwalla A."/>
            <person name="Mardis E.R."/>
            <person name="Wilson R.K."/>
        </authorList>
    </citation>
    <scope>NUCLEOTIDE SEQUENCE [LARGE SCALE GENOMIC DNA]</scope>
    <source>
        <strain evidence="1 2">F0254</strain>
    </source>
</reference>
<dbReference type="SUPFAM" id="SSF53335">
    <property type="entry name" value="S-adenosyl-L-methionine-dependent methyltransferases"/>
    <property type="match status" value="1"/>
</dbReference>
<dbReference type="Gene3D" id="3.40.50.150">
    <property type="entry name" value="Vaccinia Virus protein VP39"/>
    <property type="match status" value="1"/>
</dbReference>
<dbReference type="STRING" id="634994.GCWU000323_01816"/>
<protein>
    <recommendedName>
        <fullName evidence="3">DNA methylase N-4/N-6 domain-containing protein</fullName>
    </recommendedName>
</protein>
<dbReference type="eggNOG" id="COG1743">
    <property type="taxonomic scope" value="Bacteria"/>
</dbReference>
<accession>C9MZ22</accession>
<evidence type="ECO:0000313" key="2">
    <source>
        <dbReference type="Proteomes" id="UP000006233"/>
    </source>
</evidence>
<evidence type="ECO:0000313" key="1">
    <source>
        <dbReference type="EMBL" id="EEX74177.1"/>
    </source>
</evidence>